<dbReference type="GO" id="GO:0000271">
    <property type="term" value="P:polysaccharide biosynthetic process"/>
    <property type="evidence" value="ECO:0007669"/>
    <property type="project" value="InterPro"/>
</dbReference>
<evidence type="ECO:0000313" key="9">
    <source>
        <dbReference type="Proteomes" id="UP000323664"/>
    </source>
</evidence>
<feature type="transmembrane region" description="Helical" evidence="6">
    <location>
        <begin position="47"/>
        <end position="66"/>
    </location>
</feature>
<feature type="transmembrane region" description="Helical" evidence="6">
    <location>
        <begin position="106"/>
        <end position="126"/>
    </location>
</feature>
<evidence type="ECO:0000256" key="2">
    <source>
        <dbReference type="ARBA" id="ARBA00009399"/>
    </source>
</evidence>
<comment type="similarity">
    <text evidence="2">Belongs to the GtrA family.</text>
</comment>
<feature type="domain" description="GtrA/DPMS transmembrane" evidence="7">
    <location>
        <begin position="16"/>
        <end position="128"/>
    </location>
</feature>
<evidence type="ECO:0000256" key="5">
    <source>
        <dbReference type="ARBA" id="ARBA00023136"/>
    </source>
</evidence>
<dbReference type="PANTHER" id="PTHR38459">
    <property type="entry name" value="PROPHAGE BACTOPRENOL-LINKED GLUCOSE TRANSLOCASE HOMOLOG"/>
    <property type="match status" value="1"/>
</dbReference>
<evidence type="ECO:0000259" key="7">
    <source>
        <dbReference type="Pfam" id="PF04138"/>
    </source>
</evidence>
<dbReference type="GO" id="GO:0005886">
    <property type="term" value="C:plasma membrane"/>
    <property type="evidence" value="ECO:0007669"/>
    <property type="project" value="TreeGrafter"/>
</dbReference>
<keyword evidence="4 6" id="KW-1133">Transmembrane helix</keyword>
<comment type="subcellular location">
    <subcellularLocation>
        <location evidence="1">Membrane</location>
        <topology evidence="1">Multi-pass membrane protein</topology>
    </subcellularLocation>
</comment>
<dbReference type="AlphaFoldDB" id="A0A5M9WVI0"/>
<protein>
    <submittedName>
        <fullName evidence="8">GtrA family protein</fullName>
    </submittedName>
</protein>
<evidence type="ECO:0000256" key="1">
    <source>
        <dbReference type="ARBA" id="ARBA00004141"/>
    </source>
</evidence>
<evidence type="ECO:0000313" key="8">
    <source>
        <dbReference type="EMBL" id="KAA8785650.1"/>
    </source>
</evidence>
<dbReference type="InterPro" id="IPR007267">
    <property type="entry name" value="GtrA_DPMS_TM"/>
</dbReference>
<evidence type="ECO:0000256" key="4">
    <source>
        <dbReference type="ARBA" id="ARBA00022989"/>
    </source>
</evidence>
<dbReference type="Pfam" id="PF04138">
    <property type="entry name" value="GtrA_DPMS_TM"/>
    <property type="match status" value="1"/>
</dbReference>
<comment type="caution">
    <text evidence="8">The sequence shown here is derived from an EMBL/GenBank/DDBJ whole genome shotgun (WGS) entry which is preliminary data.</text>
</comment>
<proteinExistence type="inferred from homology"/>
<accession>A0A5M9WVI0</accession>
<feature type="transmembrane region" description="Helical" evidence="6">
    <location>
        <begin position="78"/>
        <end position="100"/>
    </location>
</feature>
<organism evidence="8 9">
    <name type="scientific">Paenibacillus amylolyticus</name>
    <dbReference type="NCBI Taxonomy" id="1451"/>
    <lineage>
        <taxon>Bacteria</taxon>
        <taxon>Bacillati</taxon>
        <taxon>Bacillota</taxon>
        <taxon>Bacilli</taxon>
        <taxon>Bacillales</taxon>
        <taxon>Paenibacillaceae</taxon>
        <taxon>Paenibacillus</taxon>
    </lineage>
</organism>
<evidence type="ECO:0000256" key="6">
    <source>
        <dbReference type="SAM" id="Phobius"/>
    </source>
</evidence>
<evidence type="ECO:0000256" key="3">
    <source>
        <dbReference type="ARBA" id="ARBA00022692"/>
    </source>
</evidence>
<dbReference type="Proteomes" id="UP000323664">
    <property type="component" value="Unassembled WGS sequence"/>
</dbReference>
<reference evidence="8 9" key="1">
    <citation type="journal article" date="2019" name="J. Ind. Microbiol. Biotechnol.">
        <title>Paenibacillus amylolyticus 27C64 has a diverse set of carbohydrate-active enzymes and complete pectin deconstruction system.</title>
        <authorList>
            <person name="Keggi C."/>
            <person name="Doran-Peterson J."/>
        </authorList>
    </citation>
    <scope>NUCLEOTIDE SEQUENCE [LARGE SCALE GENOMIC DNA]</scope>
    <source>
        <strain evidence="8 9">27C64</strain>
    </source>
</reference>
<keyword evidence="3 6" id="KW-0812">Transmembrane</keyword>
<dbReference type="InterPro" id="IPR051401">
    <property type="entry name" value="GtrA_CellWall_Glycosyl"/>
</dbReference>
<sequence>MKIKIDKNLVVQIFSFGLIGVLGTIIHTGSLLLLVEFYHYNPLVSSAIGFTLSLIVSYFLNIKFTFNTRNVKSSFIRYSYVSLAGLLINLTILFIFQYYIGGQYMIGQFIAIIIVPFFNFVSNKYWTFKST</sequence>
<keyword evidence="5 6" id="KW-0472">Membrane</keyword>
<feature type="transmembrane region" description="Helical" evidence="6">
    <location>
        <begin position="9"/>
        <end position="35"/>
    </location>
</feature>
<dbReference type="OrthoDB" id="9812049at2"/>
<dbReference type="EMBL" id="RIAS01000009">
    <property type="protein sequence ID" value="KAA8785650.1"/>
    <property type="molecule type" value="Genomic_DNA"/>
</dbReference>
<name>A0A5M9WVI0_PAEAM</name>
<dbReference type="RefSeq" id="WP_123065408.1">
    <property type="nucleotide sequence ID" value="NZ_RIAS01000009.1"/>
</dbReference>
<gene>
    <name evidence="8" type="ORF">EC604_17555</name>
</gene>
<dbReference type="PANTHER" id="PTHR38459:SF1">
    <property type="entry name" value="PROPHAGE BACTOPRENOL-LINKED GLUCOSE TRANSLOCASE HOMOLOG"/>
    <property type="match status" value="1"/>
</dbReference>